<dbReference type="InterPro" id="IPR038129">
    <property type="entry name" value="Nanos_sf"/>
</dbReference>
<accession>A0AAV1Z1A2</accession>
<dbReference type="AlphaFoldDB" id="A0AAV1Z1A2"/>
<feature type="compositionally biased region" description="Low complexity" evidence="9">
    <location>
        <begin position="141"/>
        <end position="153"/>
    </location>
</feature>
<keyword evidence="5" id="KW-0862">Zinc</keyword>
<reference evidence="11 12" key="1">
    <citation type="submission" date="2024-04" db="EMBL/GenBank/DDBJ databases">
        <authorList>
            <person name="Rising A."/>
            <person name="Reimegard J."/>
            <person name="Sonavane S."/>
            <person name="Akerstrom W."/>
            <person name="Nylinder S."/>
            <person name="Hedman E."/>
            <person name="Kallberg Y."/>
        </authorList>
    </citation>
    <scope>NUCLEOTIDE SEQUENCE [LARGE SCALE GENOMIC DNA]</scope>
</reference>
<comment type="similarity">
    <text evidence="8">Belongs to the nanos family.</text>
</comment>
<evidence type="ECO:0000256" key="4">
    <source>
        <dbReference type="ARBA" id="ARBA00022771"/>
    </source>
</evidence>
<dbReference type="Proteomes" id="UP001497382">
    <property type="component" value="Unassembled WGS sequence"/>
</dbReference>
<feature type="domain" description="Nanos-type" evidence="10">
    <location>
        <begin position="173"/>
        <end position="227"/>
    </location>
</feature>
<dbReference type="PROSITE" id="PS51522">
    <property type="entry name" value="ZF_NANOS"/>
    <property type="match status" value="1"/>
</dbReference>
<dbReference type="PANTHER" id="PTHR12887">
    <property type="entry name" value="NANOS PROTEIN"/>
    <property type="match status" value="1"/>
</dbReference>
<evidence type="ECO:0000256" key="3">
    <source>
        <dbReference type="ARBA" id="ARBA00022723"/>
    </source>
</evidence>
<dbReference type="GO" id="GO:0005737">
    <property type="term" value="C:cytoplasm"/>
    <property type="evidence" value="ECO:0007669"/>
    <property type="project" value="UniProtKB-SubCell"/>
</dbReference>
<sequence>MSYFYPTPHPLGLWNPWAFNMTMNNTDSAVFPCFESGTKIRKSSKINDKTIIPKTNKIPEKGFQPEGQVSSRHIPLVHPPSFKEQGKLSRRSMPSPVHPLCFKKQDQPSSRYIPPPVHPSYFRQDQLGEKQKLVQPSGYKQQSQPSSRQISSPVPHPCHKPYKNSKDTSRNQICRFCLQNGERREFYSNHQLKDHDGKVTCPILQRYVCDICKATGAYAHTRAYCPFYKEKNKKPLAVILKQTSHDSCGRIRK</sequence>
<evidence type="ECO:0000256" key="1">
    <source>
        <dbReference type="ARBA" id="ARBA00004496"/>
    </source>
</evidence>
<dbReference type="GO" id="GO:0003723">
    <property type="term" value="F:RNA binding"/>
    <property type="evidence" value="ECO:0007669"/>
    <property type="project" value="UniProtKB-UniRule"/>
</dbReference>
<evidence type="ECO:0000313" key="11">
    <source>
        <dbReference type="EMBL" id="CAL1264621.1"/>
    </source>
</evidence>
<organism evidence="11 12">
    <name type="scientific">Larinioides sclopetarius</name>
    <dbReference type="NCBI Taxonomy" id="280406"/>
    <lineage>
        <taxon>Eukaryota</taxon>
        <taxon>Metazoa</taxon>
        <taxon>Ecdysozoa</taxon>
        <taxon>Arthropoda</taxon>
        <taxon>Chelicerata</taxon>
        <taxon>Arachnida</taxon>
        <taxon>Araneae</taxon>
        <taxon>Araneomorphae</taxon>
        <taxon>Entelegynae</taxon>
        <taxon>Araneoidea</taxon>
        <taxon>Araneidae</taxon>
        <taxon>Larinioides</taxon>
    </lineage>
</organism>
<keyword evidence="12" id="KW-1185">Reference proteome</keyword>
<evidence type="ECO:0000256" key="7">
    <source>
        <dbReference type="ARBA" id="ARBA00022884"/>
    </source>
</evidence>
<dbReference type="InterPro" id="IPR008705">
    <property type="entry name" value="Nanos/Xcar2"/>
</dbReference>
<comment type="subcellular location">
    <subcellularLocation>
        <location evidence="1">Cytoplasm</location>
    </subcellularLocation>
</comment>
<keyword evidence="2" id="KW-0963">Cytoplasm</keyword>
<evidence type="ECO:0000256" key="2">
    <source>
        <dbReference type="ARBA" id="ARBA00022490"/>
    </source>
</evidence>
<gene>
    <name evidence="11" type="ORF">LARSCL_LOCUS2086</name>
</gene>
<dbReference type="GO" id="GO:0008270">
    <property type="term" value="F:zinc ion binding"/>
    <property type="evidence" value="ECO:0007669"/>
    <property type="project" value="UniProtKB-KW"/>
</dbReference>
<dbReference type="InterPro" id="IPR024161">
    <property type="entry name" value="Znf_nanos-typ"/>
</dbReference>
<evidence type="ECO:0000256" key="5">
    <source>
        <dbReference type="ARBA" id="ARBA00022833"/>
    </source>
</evidence>
<keyword evidence="6 8" id="KW-0810">Translation regulation</keyword>
<evidence type="ECO:0000259" key="10">
    <source>
        <dbReference type="PROSITE" id="PS51522"/>
    </source>
</evidence>
<keyword evidence="3" id="KW-0479">Metal-binding</keyword>
<evidence type="ECO:0000313" key="12">
    <source>
        <dbReference type="Proteomes" id="UP001497382"/>
    </source>
</evidence>
<keyword evidence="4 8" id="KW-0863">Zinc-finger</keyword>
<evidence type="ECO:0000256" key="6">
    <source>
        <dbReference type="ARBA" id="ARBA00022845"/>
    </source>
</evidence>
<dbReference type="GO" id="GO:0006417">
    <property type="term" value="P:regulation of translation"/>
    <property type="evidence" value="ECO:0007669"/>
    <property type="project" value="UniProtKB-UniRule"/>
</dbReference>
<evidence type="ECO:0000256" key="8">
    <source>
        <dbReference type="PROSITE-ProRule" id="PRU00855"/>
    </source>
</evidence>
<comment type="caution">
    <text evidence="11">The sequence shown here is derived from an EMBL/GenBank/DDBJ whole genome shotgun (WGS) entry which is preliminary data.</text>
</comment>
<feature type="region of interest" description="Disordered" evidence="9">
    <location>
        <begin position="54"/>
        <end position="167"/>
    </location>
</feature>
<dbReference type="Pfam" id="PF05741">
    <property type="entry name" value="zf-nanos"/>
    <property type="match status" value="1"/>
</dbReference>
<keyword evidence="7 8" id="KW-0694">RNA-binding</keyword>
<dbReference type="EMBL" id="CAXIEN010000014">
    <property type="protein sequence ID" value="CAL1264621.1"/>
    <property type="molecule type" value="Genomic_DNA"/>
</dbReference>
<evidence type="ECO:0000256" key="9">
    <source>
        <dbReference type="SAM" id="MobiDB-lite"/>
    </source>
</evidence>
<dbReference type="Gene3D" id="4.10.60.30">
    <property type="entry name" value="Nanos, RNA-binding domain"/>
    <property type="match status" value="1"/>
</dbReference>
<protein>
    <recommendedName>
        <fullName evidence="10">Nanos-type domain-containing protein</fullName>
    </recommendedName>
</protein>
<name>A0AAV1Z1A2_9ARAC</name>
<proteinExistence type="inferred from homology"/>